<feature type="coiled-coil region" evidence="1">
    <location>
        <begin position="5"/>
        <end position="60"/>
    </location>
</feature>
<keyword evidence="3" id="KW-1185">Reference proteome</keyword>
<evidence type="ECO:0000256" key="1">
    <source>
        <dbReference type="SAM" id="Coils"/>
    </source>
</evidence>
<name>A0A0H4J0X5_9PROT</name>
<organism evidence="2 3">
    <name type="scientific">Methylophilales bacterium MBRS-H7</name>
    <dbReference type="NCBI Taxonomy" id="1623450"/>
    <lineage>
        <taxon>Bacteria</taxon>
        <taxon>Pseudomonadati</taxon>
        <taxon>Pseudomonadota</taxon>
        <taxon>Betaproteobacteria</taxon>
        <taxon>Nitrosomonadales</taxon>
        <taxon>OM43 clade</taxon>
    </lineage>
</organism>
<sequence length="67" mass="7829">MKQDLDIIEQKLKTIVNLLNDLQEENKVLKDKIHNQDETIKSLNLKIYEASQKLENLLGQIPTEELL</sequence>
<accession>A0A0H4J0X5</accession>
<evidence type="ECO:0008006" key="4">
    <source>
        <dbReference type="Google" id="ProtNLM"/>
    </source>
</evidence>
<evidence type="ECO:0000313" key="2">
    <source>
        <dbReference type="EMBL" id="AKO65705.1"/>
    </source>
</evidence>
<dbReference type="Proteomes" id="UP000066549">
    <property type="component" value="Chromosome"/>
</dbReference>
<evidence type="ECO:0000313" key="3">
    <source>
        <dbReference type="Proteomes" id="UP000066549"/>
    </source>
</evidence>
<protein>
    <recommendedName>
        <fullName evidence="4">Cell division protein ZapB</fullName>
    </recommendedName>
</protein>
<dbReference type="EMBL" id="CP011002">
    <property type="protein sequence ID" value="AKO65705.1"/>
    <property type="molecule type" value="Genomic_DNA"/>
</dbReference>
<keyword evidence="1" id="KW-0175">Coiled coil</keyword>
<gene>
    <name evidence="2" type="ORF">VI33_02915</name>
</gene>
<reference evidence="2 3" key="1">
    <citation type="submission" date="2015-03" db="EMBL/GenBank/DDBJ databases">
        <title>Comparative analysis of the OM43 clade including a novel species from Red Sea uncovers genomic and metabolic diversity among marine methylotrophs.</title>
        <authorList>
            <person name="Jimenez-Infante F."/>
            <person name="Ngugi D.K."/>
            <person name="Vinu M."/>
            <person name="Alam I."/>
            <person name="Kamau A."/>
            <person name="Blom J."/>
            <person name="Bajic V.B."/>
            <person name="Stingl U."/>
        </authorList>
    </citation>
    <scope>NUCLEOTIDE SEQUENCE [LARGE SCALE GENOMIC DNA]</scope>
    <source>
        <strain evidence="2 3">MBRSH7</strain>
    </source>
</reference>
<dbReference type="AlphaFoldDB" id="A0A0H4J0X5"/>
<proteinExistence type="predicted"/>